<feature type="chain" id="PRO_5012080201" evidence="3">
    <location>
        <begin position="21"/>
        <end position="1359"/>
    </location>
</feature>
<evidence type="ECO:0000256" key="2">
    <source>
        <dbReference type="SAM" id="Phobius"/>
    </source>
</evidence>
<feature type="transmembrane region" description="Helical" evidence="2">
    <location>
        <begin position="1019"/>
        <end position="1041"/>
    </location>
</feature>
<keyword evidence="2" id="KW-0812">Transmembrane</keyword>
<keyword evidence="5" id="KW-1185">Reference proteome</keyword>
<dbReference type="InParanoid" id="A0A1Z5KT93"/>
<evidence type="ECO:0000256" key="1">
    <source>
        <dbReference type="SAM" id="MobiDB-lite"/>
    </source>
</evidence>
<dbReference type="PANTHER" id="PTHR34730">
    <property type="entry name" value="UNNAMED PRODUCT"/>
    <property type="match status" value="1"/>
</dbReference>
<gene>
    <name evidence="4" type="ORF">FisN_16Hh261</name>
</gene>
<accession>A0A1Z5KT93</accession>
<keyword evidence="3" id="KW-0732">Signal</keyword>
<feature type="region of interest" description="Disordered" evidence="1">
    <location>
        <begin position="1095"/>
        <end position="1126"/>
    </location>
</feature>
<feature type="transmembrane region" description="Helical" evidence="2">
    <location>
        <begin position="1061"/>
        <end position="1081"/>
    </location>
</feature>
<sequence>MFLIQLQTLCLLVLWGRVSSFEFSNGMITLPEYTLDADDVTASMKDIICHNLTVGDVGLNSQDGNDENVMISAELKEVGLVCRMDLSLTWNDIQADAQAYLATNNTDVSSQFRLMGDVLQVDECVATVRLEDMDITGVTGLFGAFVDSMRESWMTGIENALGTIICEQFEAEIPNILGNNVKDLSAMFARLAAANAQEWTPSYPQLTLDSPLVRLDKYESSIEIVTQLAWMLSSYYLNSTSDDGTLVANSFARQLFHNNSNAYEMENLAYSFDLKSSMLGDWGLDSVELSGGSVIGLDSVVKFNDIIPTGPTTLQTSVVLQELHITLDAVLHTNETVVVDGTIVDSTLIEDSFQVDLYLSNVFATIDLRVELLAAFLEDLQVGVLLSSPDILTCLLGAIKKASVANLRFDKLDYRAPAVTDLEPLPQKLLSGLIDLVMVKYSDKLPGVIGHLVNNAVLQSRPQYEGADNATCDFPSNIGTNAEHLDFRDLLLPPDQAAAAGATGNSPYGSRAFEIKDHIDSQLLKANPTTDRPFLNDKAPATTMQSGILGTFTFAGRRPVFTYESIFAVGNSTIPINVAIKNLTIDNLNYWLSPMVILHPDLNESSGLKNRIQFGMDKDPSLTISTIIELTIDKEISNDFAVSFETKSLSMLVDLLLNVREDPFLFYRVGDLQKGNCLASLLESSGIQENGRTETGVPPFDLSFFDMQLKGVKLDVQCQTCSDGTTETVAEVVSNVIRNVFADGLTLHMGYNQLAEKDETRNIVSELLNTIERRSHLLRNFFDKLIAQSHKTCENSPEYDPNASVEKASLLESLGFTLQETILRSQAVETPKEKKGFMICLIVLIGTLICAWVSARAFLQYRIRERQRKWLYSLAPSQVIAIYEEQEKSKDCDQMTNRLSQPIFFCESISNLRKISVIAALIGTIVLFLLGISSTAATITFDLYTSNAETYSFSVDYTLMTIVELTWDSGGYFMAIVMAFLVGLWPMVRQFMTLFLLFIPSTYVDVAQRGQILLLLDRVGKLSMLVVFLGMLNTASFFTSIESRPDYILPFKLQLMYVPLWGTYATFLGQLISHIIAGAIFDFHRLSLRDAQSKVKGPKTMPTLDGREDVSSNCDEEEKQDEGYDQDVSATKEKKQEDVYCRESICLATTLFTSDIPSGNKRLAVRPLGQKLLLIMAVVSVALLCAGSVMTSYSSNVEGILNDIMAMEHVLLKMTTDHSVFSFMGALLDQAASLNQPLQYLGHGLLLWYLLFGVVFAPVFLVLVLLVQWLLPLTDSTRRKLDLVIQRTLSWQATEIYILATIAGAWQMDDLAYYMTSSMCWAFNPLIEFMAQNGWISHAQCFGIQGNVGGGGIALCCGG</sequence>
<reference evidence="4 5" key="1">
    <citation type="journal article" date="2015" name="Plant Cell">
        <title>Oil accumulation by the oleaginous diatom Fistulifera solaris as revealed by the genome and transcriptome.</title>
        <authorList>
            <person name="Tanaka T."/>
            <person name="Maeda Y."/>
            <person name="Veluchamy A."/>
            <person name="Tanaka M."/>
            <person name="Abida H."/>
            <person name="Marechal E."/>
            <person name="Bowler C."/>
            <person name="Muto M."/>
            <person name="Sunaga Y."/>
            <person name="Tanaka M."/>
            <person name="Yoshino T."/>
            <person name="Taniguchi T."/>
            <person name="Fukuda Y."/>
            <person name="Nemoto M."/>
            <person name="Matsumoto M."/>
            <person name="Wong P.S."/>
            <person name="Aburatani S."/>
            <person name="Fujibuchi W."/>
        </authorList>
    </citation>
    <scope>NUCLEOTIDE SEQUENCE [LARGE SCALE GENOMIC DNA]</scope>
    <source>
        <strain evidence="4 5">JPCC DA0580</strain>
    </source>
</reference>
<feature type="transmembrane region" description="Helical" evidence="2">
    <location>
        <begin position="836"/>
        <end position="859"/>
    </location>
</feature>
<keyword evidence="2" id="KW-0472">Membrane</keyword>
<evidence type="ECO:0000313" key="5">
    <source>
        <dbReference type="Proteomes" id="UP000198406"/>
    </source>
</evidence>
<keyword evidence="2" id="KW-1133">Transmembrane helix</keyword>
<feature type="compositionally biased region" description="Acidic residues" evidence="1">
    <location>
        <begin position="1114"/>
        <end position="1125"/>
    </location>
</feature>
<protein>
    <submittedName>
        <fullName evidence="4">Uncharacterized protein</fullName>
    </submittedName>
</protein>
<feature type="transmembrane region" description="Helical" evidence="2">
    <location>
        <begin position="917"/>
        <end position="941"/>
    </location>
</feature>
<organism evidence="4 5">
    <name type="scientific">Fistulifera solaris</name>
    <name type="common">Oleaginous diatom</name>
    <dbReference type="NCBI Taxonomy" id="1519565"/>
    <lineage>
        <taxon>Eukaryota</taxon>
        <taxon>Sar</taxon>
        <taxon>Stramenopiles</taxon>
        <taxon>Ochrophyta</taxon>
        <taxon>Bacillariophyta</taxon>
        <taxon>Bacillariophyceae</taxon>
        <taxon>Bacillariophycidae</taxon>
        <taxon>Naviculales</taxon>
        <taxon>Naviculaceae</taxon>
        <taxon>Fistulifera</taxon>
    </lineage>
</organism>
<name>A0A1Z5KT93_FISSO</name>
<feature type="transmembrane region" description="Helical" evidence="2">
    <location>
        <begin position="972"/>
        <end position="998"/>
    </location>
</feature>
<evidence type="ECO:0000256" key="3">
    <source>
        <dbReference type="SAM" id="SignalP"/>
    </source>
</evidence>
<dbReference type="PANTHER" id="PTHR34730:SF1">
    <property type="entry name" value="PARAQUAT-INDUCIBLE PROTEIN A"/>
    <property type="match status" value="1"/>
</dbReference>
<dbReference type="Proteomes" id="UP000198406">
    <property type="component" value="Unassembled WGS sequence"/>
</dbReference>
<feature type="transmembrane region" description="Helical" evidence="2">
    <location>
        <begin position="1246"/>
        <end position="1271"/>
    </location>
</feature>
<evidence type="ECO:0000313" key="4">
    <source>
        <dbReference type="EMBL" id="GAX29305.1"/>
    </source>
</evidence>
<feature type="signal peptide" evidence="3">
    <location>
        <begin position="1"/>
        <end position="20"/>
    </location>
</feature>
<comment type="caution">
    <text evidence="4">The sequence shown here is derived from an EMBL/GenBank/DDBJ whole genome shotgun (WGS) entry which is preliminary data.</text>
</comment>
<feature type="transmembrane region" description="Helical" evidence="2">
    <location>
        <begin position="1172"/>
        <end position="1193"/>
    </location>
</feature>
<dbReference type="EMBL" id="BDSP01000289">
    <property type="protein sequence ID" value="GAX29305.1"/>
    <property type="molecule type" value="Genomic_DNA"/>
</dbReference>
<proteinExistence type="predicted"/>